<dbReference type="InterPro" id="IPR006523">
    <property type="entry name" value="RinA"/>
</dbReference>
<accession>A0ABP2T1J3</accession>
<dbReference type="SUPFAM" id="SSF88659">
    <property type="entry name" value="Sigma3 and sigma4 domains of RNA polymerase sigma factors"/>
    <property type="match status" value="1"/>
</dbReference>
<sequence length="137" mass="16090">MKLEIYSTSQYKALDQLLMAYRFIDNRIARRKLEIETKHHTDINIGGGRSNRVNKRTEWLIGEFDTDTRIKSLEANKEAVNELLSVLNDELLTVFNQRWIGGKSWEEIQEQLNYSSLKLKRVKYSILNQLAFILGWG</sequence>
<name>A0ABP2T1J3_9STRE</name>
<dbReference type="EMBL" id="ALYM01000001">
    <property type="protein sequence ID" value="EMG26551.1"/>
    <property type="molecule type" value="Genomic_DNA"/>
</dbReference>
<gene>
    <name evidence="1" type="ORF">SPJ1_0513</name>
</gene>
<evidence type="ECO:0000313" key="2">
    <source>
        <dbReference type="Proteomes" id="UP000011769"/>
    </source>
</evidence>
<reference evidence="1 2" key="1">
    <citation type="journal article" date="2013" name="PLoS ONE">
        <title>Comparative Genomic Characterization of Three Streptococcus parauberis Strains in Fish Pathogen, as Assessed by Wide-Genome Analyses.</title>
        <authorList>
            <person name="Nho S.W."/>
            <person name="Hikima J."/>
            <person name="Park S.B."/>
            <person name="Jang H.B."/>
            <person name="Cha I.S."/>
            <person name="Yasuike M."/>
            <person name="Nakamura Y."/>
            <person name="Fujiwara A."/>
            <person name="Sano M."/>
            <person name="Kanai K."/>
            <person name="Kondo H."/>
            <person name="Hirono I."/>
            <person name="Takeyama H."/>
            <person name="Aoki T."/>
            <person name="Jung T.S."/>
        </authorList>
    </citation>
    <scope>NUCLEOTIDE SEQUENCE [LARGE SCALE GENOMIC DNA]</scope>
    <source>
        <strain evidence="1 2">KRS-02083</strain>
    </source>
</reference>
<dbReference type="RefSeq" id="WP_004234773.1">
    <property type="nucleotide sequence ID" value="NZ_ALYM01000001.1"/>
</dbReference>
<keyword evidence="2" id="KW-1185">Reference proteome</keyword>
<protein>
    <submittedName>
        <fullName evidence="1">Phage transcriptional activator</fullName>
    </submittedName>
</protein>
<comment type="caution">
    <text evidence="1">The sequence shown here is derived from an EMBL/GenBank/DDBJ whole genome shotgun (WGS) entry which is preliminary data.</text>
</comment>
<dbReference type="NCBIfam" id="TIGR01636">
    <property type="entry name" value="phage_rinA"/>
    <property type="match status" value="1"/>
</dbReference>
<organism evidence="1 2">
    <name type="scientific">Streptococcus parauberis KRS-02083</name>
    <dbReference type="NCBI Taxonomy" id="1207545"/>
    <lineage>
        <taxon>Bacteria</taxon>
        <taxon>Bacillati</taxon>
        <taxon>Bacillota</taxon>
        <taxon>Bacilli</taxon>
        <taxon>Lactobacillales</taxon>
        <taxon>Streptococcaceae</taxon>
        <taxon>Streptococcus</taxon>
    </lineage>
</organism>
<dbReference type="InterPro" id="IPR013324">
    <property type="entry name" value="RNA_pol_sigma_r3/r4-like"/>
</dbReference>
<evidence type="ECO:0000313" key="1">
    <source>
        <dbReference type="EMBL" id="EMG26551.1"/>
    </source>
</evidence>
<proteinExistence type="predicted"/>
<dbReference type="Proteomes" id="UP000011769">
    <property type="component" value="Unassembled WGS sequence"/>
</dbReference>